<protein>
    <recommendedName>
        <fullName evidence="2">Death domain-containing protein</fullName>
    </recommendedName>
</protein>
<dbReference type="SUPFAM" id="SSF47986">
    <property type="entry name" value="DEATH domain"/>
    <property type="match status" value="1"/>
</dbReference>
<gene>
    <name evidence="3" type="ORF">GBAR_LOCUS5527</name>
</gene>
<feature type="coiled-coil region" evidence="1">
    <location>
        <begin position="295"/>
        <end position="329"/>
    </location>
</feature>
<keyword evidence="4" id="KW-1185">Reference proteome</keyword>
<dbReference type="EMBL" id="CASHTH010000813">
    <property type="protein sequence ID" value="CAI8007989.1"/>
    <property type="molecule type" value="Genomic_DNA"/>
</dbReference>
<evidence type="ECO:0000256" key="1">
    <source>
        <dbReference type="SAM" id="Coils"/>
    </source>
</evidence>
<dbReference type="Gene3D" id="1.10.533.10">
    <property type="entry name" value="Death Domain, Fas"/>
    <property type="match status" value="1"/>
</dbReference>
<sequence length="519" mass="59138">MCIKYYTLQRCAPERGGVRRRSDGGMEDLPSLEVVLECIPAANRRLLDEKPNRKSRAIIAKSIRNWKTLAQYLPNIETDIEAIEYNNPHNLNLQRIDLLEKWLERNGPLATYRKLAKCLYEAGAIGTLQVLCKELGRNLLAAAASNVAPNSPPSTHQSLNPHYAGVQDMEPTSTLSETKETAANTVVVGYDERELNPSHQLSSPVTESQRVTNLEREIKGLHRRFNSIKELTINCLEKCRITVMTVVYLLTSILGVGEHKKFLEDKHKVLRKSEDHLELFGELNLYWNYLSFDLLDELIDELIEKNSEFKEIKKEMEKYKEEMKRFRKSTTLVLFCQAINPHVGAVLPPGFQKMVTKHQWPETVTLKDVEEFRKSFLLELQLPKCALMVYKIQRKCFEVTWFVALPAQLLVESGEMIKVFIEFKVVSVKIDGECVYQAQTQPLQPLSLPGSGSIVTDVSPETHQEQDYESSLSDFSAASLSGFVDSERLRIMALYSGDKVVEILSTFIDTFFEGVQRAT</sequence>
<dbReference type="PROSITE" id="PS50017">
    <property type="entry name" value="DEATH_DOMAIN"/>
    <property type="match status" value="1"/>
</dbReference>
<dbReference type="Proteomes" id="UP001174909">
    <property type="component" value="Unassembled WGS sequence"/>
</dbReference>
<dbReference type="AlphaFoldDB" id="A0AA35W5C2"/>
<proteinExistence type="predicted"/>
<evidence type="ECO:0000259" key="2">
    <source>
        <dbReference type="PROSITE" id="PS50017"/>
    </source>
</evidence>
<dbReference type="Pfam" id="PF00531">
    <property type="entry name" value="Death"/>
    <property type="match status" value="1"/>
</dbReference>
<dbReference type="InterPro" id="IPR000488">
    <property type="entry name" value="Death_dom"/>
</dbReference>
<dbReference type="GO" id="GO:0007165">
    <property type="term" value="P:signal transduction"/>
    <property type="evidence" value="ECO:0007669"/>
    <property type="project" value="InterPro"/>
</dbReference>
<evidence type="ECO:0000313" key="4">
    <source>
        <dbReference type="Proteomes" id="UP001174909"/>
    </source>
</evidence>
<accession>A0AA35W5C2</accession>
<evidence type="ECO:0000313" key="3">
    <source>
        <dbReference type="EMBL" id="CAI8007989.1"/>
    </source>
</evidence>
<name>A0AA35W5C2_GEOBA</name>
<dbReference type="CDD" id="cd01670">
    <property type="entry name" value="Death"/>
    <property type="match status" value="1"/>
</dbReference>
<comment type="caution">
    <text evidence="3">The sequence shown here is derived from an EMBL/GenBank/DDBJ whole genome shotgun (WGS) entry which is preliminary data.</text>
</comment>
<feature type="domain" description="Death" evidence="2">
    <location>
        <begin position="65"/>
        <end position="135"/>
    </location>
</feature>
<dbReference type="InterPro" id="IPR011029">
    <property type="entry name" value="DEATH-like_dom_sf"/>
</dbReference>
<organism evidence="3 4">
    <name type="scientific">Geodia barretti</name>
    <name type="common">Barrett's horny sponge</name>
    <dbReference type="NCBI Taxonomy" id="519541"/>
    <lineage>
        <taxon>Eukaryota</taxon>
        <taxon>Metazoa</taxon>
        <taxon>Porifera</taxon>
        <taxon>Demospongiae</taxon>
        <taxon>Heteroscleromorpha</taxon>
        <taxon>Tetractinellida</taxon>
        <taxon>Astrophorina</taxon>
        <taxon>Geodiidae</taxon>
        <taxon>Geodia</taxon>
    </lineage>
</organism>
<reference evidence="3" key="1">
    <citation type="submission" date="2023-03" db="EMBL/GenBank/DDBJ databases">
        <authorList>
            <person name="Steffen K."/>
            <person name="Cardenas P."/>
        </authorList>
    </citation>
    <scope>NUCLEOTIDE SEQUENCE</scope>
</reference>
<keyword evidence="1" id="KW-0175">Coiled coil</keyword>
<dbReference type="SMART" id="SM00005">
    <property type="entry name" value="DEATH"/>
    <property type="match status" value="1"/>
</dbReference>